<dbReference type="InterPro" id="IPR015817">
    <property type="entry name" value="Vitellinogen_open_b-sht_sub1"/>
</dbReference>
<evidence type="ECO:0000259" key="11">
    <source>
        <dbReference type="PROSITE" id="PS51211"/>
    </source>
</evidence>
<dbReference type="InterPro" id="IPR001747">
    <property type="entry name" value="Vitellogenin_N"/>
</dbReference>
<keyword evidence="8" id="KW-1015">Disulfide bond</keyword>
<dbReference type="InterPro" id="IPR011030">
    <property type="entry name" value="Lipovitellin_superhlx_dom"/>
</dbReference>
<reference evidence="12 13" key="1">
    <citation type="submission" date="2024-05" db="EMBL/GenBank/DDBJ databases">
        <authorList>
            <person name="Wallberg A."/>
        </authorList>
    </citation>
    <scope>NUCLEOTIDE SEQUENCE [LARGE SCALE GENOMIC DNA]</scope>
</reference>
<keyword evidence="7" id="KW-0446">Lipid-binding</keyword>
<evidence type="ECO:0000256" key="2">
    <source>
        <dbReference type="ARBA" id="ARBA00022448"/>
    </source>
</evidence>
<comment type="caution">
    <text evidence="10">Lacks conserved residue(s) required for the propagation of feature annotation.</text>
</comment>
<sequence>MSPPSLLINVHLGGPTGPRSQCAVQCNEQTHFAYQTGVSYEYNYEVSTSTGLLGTFDENSDLHISAKAHIDVTAPCEFTLRLSSLSIDGSSSSEEFASALSANPLRFSFQDGQVETLCSEVSESEWVLNFKRGVLSTFQTTTVTQGIKKVQETDISGECSTTYTIAAIGSDLLIGKVKDMASCSRRPSLAHMGSAAYMTDSPIQNLPIMNSEQSCEQTIEENILTSAVCEESHQFRPFSSEKGGAVTTTKSAMTYIQREALSVVVTDKEYVQSSLIFNHPEHLNEEIALENIKNILDQLDATSHKEIKRETPVLFSSLVVGLQGLSYPQISSLYTETQEIHIRKFLIDAMPLVNTAAAVATVRDMINNGDMTSEDANAYFTSLAFIKYPTSDMFAALAPVLQENPSKNAMLGVSALLNNYCNTNKNCGDNSGIQQLLRNIESHLGSACRAIKDEEKMTVLIALKALGNAGRMANAQSILRRCYTEENDMEIRIAAIEAWRHTPCDYDRSHLLAAFQDENQDSEIRIAAYLSAMTCPTSDLIETIKDRLTSEGVNQVGSFVWTHMTNLQESAAPNKQWVRELIGEELLQKKFNTEALKFSRNYESSFFTNELNIGSAVESNIIFSSKSFLPRSAMLNLTLSLFGESINFFEVGGRIEGFEQIVEKFFGPNGFYPEETVEAIIKGIRQQKNSNEETTLESFLDKMTDEPEGSYYLKVFGNELYYNHFYGLDDMMKGSGFTNPLQFLMELARKGDVDYTKSYQLLDSHLVFPTITGLPVALNIKGSATVAMRMSGNFNVRSLKNINVEGHFHPSAALKIDSSMIVDAHVTRSGMKMVSSMYTSSYVDGKIQVKGGKLVDIQINTPKEKMEVIDVKTEFFHVKDNEVSKVETEDTRTSISCTSVIPGMKVCNEMSYTRSSDESPKFPLSGPVAAHIYLENTDSHSGYIFNFNSKSNQFNILFDAPGSNIDRKLSLSLTKKTKEVEIDVYTPFKAFKAIGSYEWHNNNKNAKLDITADGKDQYNAVIALQTTGNKMEPSLLITSPEGEVLSIAAGLQLDKQADFLASKLNIDYSFMESTKHSINHSAMYKKEISGDITTYTTTFSVVSSEYPGLNLLQDTQVQIAPGHYVSTAKLNYGLVEWSAEQIFKYDIKESEKNFDVKLMIHLSSDKELTSHLELSGFRDIELSGKAAYSCSLFGEKTMTNIEGAVTKISSGHYNVKVITDINSNMKVLEGTLENKSEIGKFDVVFDGSYKCNANDVKITSTIFADKTKANLHSTVDYNGQAYTFVFEGTRSSLLIDANIIRHIVLNADVSLTSESKSLELSAEWNKDVDPTEAFKIGAQWGMDKIQSEFKYKLMEAAFVGKVVNNGVYLEGSWDKNKKVTTQVNYSFADQMNLNVIITTPFPGFEKQAAEIVFTLSKYDVRSTMSATWNNIEQFSFNLLTKLEPAASNNKFNCNISFNSIFENFEQIKFIIDHTMTIDGSIVSKLNGKFNDKEITGKLHFLHEKDNAEMDVSFTTPVTNDLFISLRHKLQSKDLTTTLEGRYGAEVSTASLKGHFDLAEGHDITFVFKFDTPISALPKISSNINYKYDGAKLDFISDAKFDDKKIMLTVNGMTTFTESSANLSGDLRFITPFTYPINIKGSYQKDEQTFTSDLEMDRFWSTSKYGTLKVHANGKIVSKNDISVIAEITSPVLKSKAHVQHILQNNKLNSELSVAVNDESFTIGANGIFESSQLVNMEAKLQTSFEGLEDLKIKIDHSLNEDTYNTNVVLMKDFVLISNIIGTLDINDGIFTIYYMQHNDQMITTLKHDRELEIVWGINTLHATANLNQDHTVSYEEYDFTSTLQTPWLENIRIESNARNEIAESEELNIKHTIEYASQKLIEYTCKADRSKQYIKHTLITPFFDTIALEMEFNLDIPYLTFVYGSYSTTLKINKFEYVSNSLDSKFTIETNYLDQPIGVEVAFNISSSEKSVRLAYICSHKCEFRGTVSGDIKTAKWNFSVDLPFHSVQNLGFSGMYNISNMPFILKTTVSKNSDVYEFNGSFDKNEISAEYALNGTGAKMGASWHIESQLGDVNVSYQWSDNDKKDLTAKYDLEKTRVSLSFTDVFNLSLKLVDGVVMFDGTTAIAGWEKLQGSAYTSESAFNMFASRNKRKIELTGTKHIKKGKGQISLTITTPYTGYETIAVDIKYSLAMPTKKVEFKSVMGKKELSVNGVGKFGNLLTPELSLKVVTPFNGVEKLGGQALYNFNDATKSVDVQAYYNDLQYMWHLESTSDSVLKGSAMTKINSPINGWTSVIVAGKFDFTSAPYTTSFSYDIEGNTNEFAGTFNMDDKSFNVELKTPVTDWEKVSLSGSYTLVDNELNGKVNIQKSSGTYNLKGNVNFNSQAPSFKVEIETPIEGASNIEVDLSVNMSGKVKAFSFNLISDSMRYTLQFNGNFNSKNSNVKVHAKTPISSFRTLEFNGNYDFTKDVKTAEITIIKEEKKQHFAIEAKLNNNKFDINIVTPFEGFENVKVNGDYTRSGTEYNTVATLERNDIKYSFHGVLSDDSSASLKISTPFEEMKTASFGGKYSLSNKGMEGSCFFENNSNKLEINTKSVFTPTKSFFNIQAKTPISGWKKLAMKVNYDIESTKKTAEITIQKGTITKTLSLEASFNLISGSFKVATPIERFESMGAEYTLNVEQDKVDASLTILKNKSEWKFTANGKFNEENVLIEFQTPFEGFNTVVVNGEHIISAKTVKGLIQFGDYSFTFDMQYESDNMLIKLTTPFDIIKVLSLSTKYNLSPSMTVGSISAIYNEQIYDLTASFSLSAPSSEILLNMNVPLMKTSFTAKYDLNNSDEIVYLSGNLNKDVYLFTAGANYSNNIAVFNSVIKSPIVGWQDVKINANTDLTKDDKTFKITMERDGDMKAIAISGKFIGELMHFKLDSPFKNLDIFGSLDRERRSVDFNMMSDDASAGIYASFNSVKLDVKSNYEKARDITWEISRSKKGNYKFEWKRNENYITFDVTQEKKNTISLTLNGIFEAWPILALRGELNPSEVEAYLSGQINEAKSSLKGSGKFATKKGSMEITLETPYDNYKKVETTMSYNRASKSFELKSKSSSSDFAIEIEFKGKLKIHLMVPNAVKPTHLHVEIEPFKGKIHFESRFSLEEFMYTYEVKIVQAKITVDMSTKINGVEKFRLALERDGQKNTGHLEVDLKAINNHELRFHREGFSVITASYKRNSDEIKFDITGSGNLPTKGKLNINVNNTFREPDRTMTIRMDVDRSSAQKSVKIEVEPQPRKLYIVDLTYTATLRNMNTGNWEMKITTPERRNYPWSSTKGNWDFRNPNDSQLEFSMGPKKYTAKGQFGLRESKLVLSSGSGGPNIHLEWKFQRNFDDRDYYLKIGPESRYLLFKLKGTITDIANAYIEGAFRGPLFMTETFTYDSRWSRDASGDVSGSGSFKYGNKEGRHELKMFHRDASTKSAEFSFEATSNIPNFNKLIIKGEYNFNNRAHIDIKIEWDTDNISFKFDIADFNPEYSNNTASLHAPSLGDVELTFGHDFRNRKAKSITAVAKFGANESSVKAEWNRSDDFDTLTGKVVVKSIFLGDIEINFDFDVSNLKDAKAAFNYKRNNSKNVSVNWVRKLTADSLHTEVNFQSHFKTIPSARFYVDVNFKKGLKVDAGIEYSKKITIQLNLGDSKATGKIETPFRGFEKMESEIEYNLKGKQKTVTGRYTRGNNKVSLDINLNMKSKKEGSFNLKLTTPFDAVKNFEVTAAIKNKKADVTYVRNDVTYQFNGKADIKSDKSSIDISFTPSGKSPIKIAAAYDLASIIRGNGNAPQTLLRMKLEFDDLKLESELKGFRNNDRVFIELDVKKSFGLFHNMHLLMDSELNATNRDGSFEFSFDEHTFKAKNHFERKANNGYYFKTEMESSLTPLPALIIGFGRENEERTVTIGYGNGNEITASFKPKENFRKGFYAMVDIPKYNVYNIKCDVEYGFERNNAVFVEADIEFDNGKKVEAKLLYTSEGVKARLSSPFTGKRSIRVLRSITDKSFQAEAGIDDYSMKLRGGFSDDKKNGFNIEGEIFGKKFLIDALVQNEGKQYAEGKLLIETPIYGLHKMGGFFTWSNMDGKILAKSEVIMPTLLMNNPKISAEVNLDLNKKINGAITLNIAGEVFALKSNIIKTTQKGYEGSLELYSPFHALSEVDIRGGIKMESFTNIESNLNIKT</sequence>
<accession>A0AAV2QBI2</accession>
<feature type="non-terminal residue" evidence="12">
    <location>
        <position position="4208"/>
    </location>
</feature>
<dbReference type="Pfam" id="PF01347">
    <property type="entry name" value="Vitellogenin_N"/>
    <property type="match status" value="1"/>
</dbReference>
<evidence type="ECO:0000256" key="1">
    <source>
        <dbReference type="ARBA" id="ARBA00004613"/>
    </source>
</evidence>
<comment type="subcellular location">
    <subcellularLocation>
        <location evidence="1">Secreted</location>
    </subcellularLocation>
</comment>
<keyword evidence="6" id="KW-0445">Lipid transport</keyword>
<dbReference type="Pfam" id="PF09172">
    <property type="entry name" value="Vit_open_b-sht"/>
    <property type="match status" value="1"/>
</dbReference>
<dbReference type="PANTHER" id="PTHR23345">
    <property type="entry name" value="VITELLOGENIN-RELATED"/>
    <property type="match status" value="1"/>
</dbReference>
<dbReference type="SUPFAM" id="SSF56968">
    <property type="entry name" value="Lipovitellin-phosvitin complex, beta-sheet shell regions"/>
    <property type="match status" value="2"/>
</dbReference>
<dbReference type="FunFam" id="2.20.50.20:FF:000007">
    <property type="entry name" value="von Willebrand factor type D domaincontaining protein"/>
    <property type="match status" value="1"/>
</dbReference>
<organism evidence="12 13">
    <name type="scientific">Meganyctiphanes norvegica</name>
    <name type="common">Northern krill</name>
    <name type="synonym">Thysanopoda norvegica</name>
    <dbReference type="NCBI Taxonomy" id="48144"/>
    <lineage>
        <taxon>Eukaryota</taxon>
        <taxon>Metazoa</taxon>
        <taxon>Ecdysozoa</taxon>
        <taxon>Arthropoda</taxon>
        <taxon>Crustacea</taxon>
        <taxon>Multicrustacea</taxon>
        <taxon>Malacostraca</taxon>
        <taxon>Eumalacostraca</taxon>
        <taxon>Eucarida</taxon>
        <taxon>Euphausiacea</taxon>
        <taxon>Euphausiidae</taxon>
        <taxon>Meganyctiphanes</taxon>
    </lineage>
</organism>
<evidence type="ECO:0000256" key="3">
    <source>
        <dbReference type="ARBA" id="ARBA00022525"/>
    </source>
</evidence>
<dbReference type="InterPro" id="IPR015819">
    <property type="entry name" value="Lipid_transp_b-sht_shell"/>
</dbReference>
<dbReference type="GO" id="GO:0045735">
    <property type="term" value="F:nutrient reservoir activity"/>
    <property type="evidence" value="ECO:0007669"/>
    <property type="project" value="UniProtKB-KW"/>
</dbReference>
<dbReference type="SMART" id="SM00638">
    <property type="entry name" value="LPD_N"/>
    <property type="match status" value="1"/>
</dbReference>
<evidence type="ECO:0000256" key="6">
    <source>
        <dbReference type="ARBA" id="ARBA00023055"/>
    </source>
</evidence>
<proteinExistence type="predicted"/>
<evidence type="ECO:0000256" key="4">
    <source>
        <dbReference type="ARBA" id="ARBA00022729"/>
    </source>
</evidence>
<name>A0AAV2QBI2_MEGNR</name>
<dbReference type="Pfam" id="PF06448">
    <property type="entry name" value="DUF1081"/>
    <property type="match status" value="1"/>
</dbReference>
<keyword evidence="2" id="KW-0813">Transport</keyword>
<dbReference type="SMART" id="SM01169">
    <property type="entry name" value="DUF1943"/>
    <property type="match status" value="1"/>
</dbReference>
<dbReference type="EMBL" id="CAXKWB010005660">
    <property type="protein sequence ID" value="CAL4079365.1"/>
    <property type="molecule type" value="Genomic_DNA"/>
</dbReference>
<dbReference type="InterPro" id="IPR009454">
    <property type="entry name" value="Lipid_transpt_open_b-sht"/>
</dbReference>
<protein>
    <recommendedName>
        <fullName evidence="11">Vitellogenin domain-containing protein</fullName>
    </recommendedName>
</protein>
<evidence type="ECO:0000313" key="12">
    <source>
        <dbReference type="EMBL" id="CAL4079365.1"/>
    </source>
</evidence>
<dbReference type="Gene3D" id="2.20.50.20">
    <property type="entry name" value="Lipovitellin. Chain A, domain 3"/>
    <property type="match status" value="1"/>
</dbReference>
<keyword evidence="4" id="KW-0732">Signal</keyword>
<dbReference type="GO" id="GO:0005576">
    <property type="term" value="C:extracellular region"/>
    <property type="evidence" value="ECO:0007669"/>
    <property type="project" value="UniProtKB-SubCell"/>
</dbReference>
<dbReference type="InterPro" id="IPR015816">
    <property type="entry name" value="Vitellinogen_b-sht_N"/>
</dbReference>
<dbReference type="InterPro" id="IPR050733">
    <property type="entry name" value="Vitellogenin/Apolipophorin"/>
</dbReference>
<keyword evidence="13" id="KW-1185">Reference proteome</keyword>
<dbReference type="GO" id="GO:0008289">
    <property type="term" value="F:lipid binding"/>
    <property type="evidence" value="ECO:0007669"/>
    <property type="project" value="UniProtKB-KW"/>
</dbReference>
<dbReference type="Gene3D" id="2.30.230.10">
    <property type="entry name" value="Lipovitellin, beta-sheet shell regions, chain A"/>
    <property type="match status" value="1"/>
</dbReference>
<dbReference type="PANTHER" id="PTHR23345:SF15">
    <property type="entry name" value="VITELLOGENIN 1-RELATED"/>
    <property type="match status" value="1"/>
</dbReference>
<dbReference type="PROSITE" id="PS51211">
    <property type="entry name" value="VITELLOGENIN"/>
    <property type="match status" value="1"/>
</dbReference>
<dbReference type="Proteomes" id="UP001497623">
    <property type="component" value="Unassembled WGS sequence"/>
</dbReference>
<dbReference type="SUPFAM" id="SSF48431">
    <property type="entry name" value="Lipovitellin-phosvitin complex, superhelical domain"/>
    <property type="match status" value="1"/>
</dbReference>
<keyword evidence="3" id="KW-0964">Secreted</keyword>
<dbReference type="Gene3D" id="2.20.80.10">
    <property type="entry name" value="Lipovitellin-phosvitin complex, chain A, domain 4"/>
    <property type="match status" value="1"/>
</dbReference>
<evidence type="ECO:0000256" key="7">
    <source>
        <dbReference type="ARBA" id="ARBA00023121"/>
    </source>
</evidence>
<feature type="domain" description="Vitellogenin" evidence="11">
    <location>
        <begin position="34"/>
        <end position="633"/>
    </location>
</feature>
<dbReference type="InterPro" id="IPR015255">
    <property type="entry name" value="Vitellinogen_open_b-sht"/>
</dbReference>
<evidence type="ECO:0000256" key="10">
    <source>
        <dbReference type="PROSITE-ProRule" id="PRU00557"/>
    </source>
</evidence>
<dbReference type="Gene3D" id="1.25.10.20">
    <property type="entry name" value="Vitellinogen, superhelical"/>
    <property type="match status" value="1"/>
</dbReference>
<evidence type="ECO:0000256" key="8">
    <source>
        <dbReference type="ARBA" id="ARBA00023157"/>
    </source>
</evidence>
<dbReference type="GO" id="GO:0005319">
    <property type="term" value="F:lipid transporter activity"/>
    <property type="evidence" value="ECO:0007669"/>
    <property type="project" value="InterPro"/>
</dbReference>
<keyword evidence="5" id="KW-0758">Storage protein</keyword>
<evidence type="ECO:0000256" key="9">
    <source>
        <dbReference type="ARBA" id="ARBA00023180"/>
    </source>
</evidence>
<evidence type="ECO:0000256" key="5">
    <source>
        <dbReference type="ARBA" id="ARBA00022761"/>
    </source>
</evidence>
<comment type="caution">
    <text evidence="12">The sequence shown here is derived from an EMBL/GenBank/DDBJ whole genome shotgun (WGS) entry which is preliminary data.</text>
</comment>
<gene>
    <name evidence="12" type="ORF">MNOR_LOCUS10959</name>
</gene>
<keyword evidence="9" id="KW-0325">Glycoprotein</keyword>
<evidence type="ECO:0000313" key="13">
    <source>
        <dbReference type="Proteomes" id="UP001497623"/>
    </source>
</evidence>